<comment type="similarity">
    <text evidence="2">Belongs to the TACC family.</text>
</comment>
<dbReference type="Pfam" id="PF05010">
    <property type="entry name" value="TACC_C"/>
    <property type="match status" value="1"/>
</dbReference>
<keyword evidence="4" id="KW-0597">Phosphoprotein</keyword>
<keyword evidence="3" id="KW-0963">Cytoplasm</keyword>
<feature type="coiled-coil region" evidence="7">
    <location>
        <begin position="600"/>
        <end position="733"/>
    </location>
</feature>
<dbReference type="RefSeq" id="XP_032806270.1">
    <property type="nucleotide sequence ID" value="XM_032950379.1"/>
</dbReference>
<evidence type="ECO:0000256" key="6">
    <source>
        <dbReference type="ARBA" id="ARBA00023212"/>
    </source>
</evidence>
<comment type="subcellular location">
    <subcellularLocation>
        <location evidence="1">Cytoplasm</location>
        <location evidence="1">Cytoskeleton</location>
    </subcellularLocation>
</comment>
<feature type="compositionally biased region" description="Low complexity" evidence="8">
    <location>
        <begin position="151"/>
        <end position="168"/>
    </location>
</feature>
<feature type="compositionally biased region" description="Basic residues" evidence="8">
    <location>
        <begin position="348"/>
        <end position="359"/>
    </location>
</feature>
<feature type="region of interest" description="Disordered" evidence="8">
    <location>
        <begin position="274"/>
        <end position="359"/>
    </location>
</feature>
<feature type="region of interest" description="Disordered" evidence="8">
    <location>
        <begin position="506"/>
        <end position="532"/>
    </location>
</feature>
<evidence type="ECO:0000313" key="10">
    <source>
        <dbReference type="Proteomes" id="UP001318040"/>
    </source>
</evidence>
<dbReference type="Proteomes" id="UP001318040">
    <property type="component" value="Chromosome 9"/>
</dbReference>
<feature type="compositionally biased region" description="Polar residues" evidence="8">
    <location>
        <begin position="239"/>
        <end position="250"/>
    </location>
</feature>
<dbReference type="GO" id="GO:0021987">
    <property type="term" value="P:cerebral cortex development"/>
    <property type="evidence" value="ECO:0007669"/>
    <property type="project" value="TreeGrafter"/>
</dbReference>
<feature type="compositionally biased region" description="Acidic residues" evidence="8">
    <location>
        <begin position="94"/>
        <end position="111"/>
    </location>
</feature>
<feature type="domain" description="Transforming acidic coiled-coil-containing protein C-terminal" evidence="9">
    <location>
        <begin position="577"/>
        <end position="777"/>
    </location>
</feature>
<dbReference type="GO" id="GO:0007097">
    <property type="term" value="P:nuclear migration"/>
    <property type="evidence" value="ECO:0007669"/>
    <property type="project" value="TreeGrafter"/>
</dbReference>
<evidence type="ECO:0000313" key="11">
    <source>
        <dbReference type="RefSeq" id="XP_032806270.1"/>
    </source>
</evidence>
<keyword evidence="5 7" id="KW-0175">Coiled coil</keyword>
<gene>
    <name evidence="11" type="primary">LOC116940488</name>
</gene>
<proteinExistence type="inferred from homology"/>
<dbReference type="GO" id="GO:0005737">
    <property type="term" value="C:cytoplasm"/>
    <property type="evidence" value="ECO:0007669"/>
    <property type="project" value="TreeGrafter"/>
</dbReference>
<dbReference type="PANTHER" id="PTHR13924">
    <property type="entry name" value="TRANSFORMING ACIDIC COILED-COIL CONTAINING PROTEIN 1/2"/>
    <property type="match status" value="1"/>
</dbReference>
<dbReference type="FunFam" id="1.20.5.1700:FF:000001">
    <property type="entry name" value="Transforming acidic coiled-coil-containing protein 1 isoform 2"/>
    <property type="match status" value="1"/>
</dbReference>
<feature type="compositionally biased region" description="Polar residues" evidence="8">
    <location>
        <begin position="274"/>
        <end position="283"/>
    </location>
</feature>
<dbReference type="GO" id="GO:0007052">
    <property type="term" value="P:mitotic spindle organization"/>
    <property type="evidence" value="ECO:0007669"/>
    <property type="project" value="InterPro"/>
</dbReference>
<reference evidence="11" key="1">
    <citation type="submission" date="2025-08" db="UniProtKB">
        <authorList>
            <consortium name="RefSeq"/>
        </authorList>
    </citation>
    <scope>IDENTIFICATION</scope>
    <source>
        <tissue evidence="11">Sperm</tissue>
    </source>
</reference>
<protein>
    <submittedName>
        <fullName evidence="11">Transforming acidic coiled-coil-containing protein 3-like isoform X1</fullName>
    </submittedName>
</protein>
<organism evidence="10 11">
    <name type="scientific">Petromyzon marinus</name>
    <name type="common">Sea lamprey</name>
    <dbReference type="NCBI Taxonomy" id="7757"/>
    <lineage>
        <taxon>Eukaryota</taxon>
        <taxon>Metazoa</taxon>
        <taxon>Chordata</taxon>
        <taxon>Craniata</taxon>
        <taxon>Vertebrata</taxon>
        <taxon>Cyclostomata</taxon>
        <taxon>Hyperoartia</taxon>
        <taxon>Petromyzontiformes</taxon>
        <taxon>Petromyzontidae</taxon>
        <taxon>Petromyzon</taxon>
    </lineage>
</organism>
<dbReference type="Gene3D" id="1.20.5.1700">
    <property type="match status" value="1"/>
</dbReference>
<dbReference type="KEGG" id="pmrn:116940488"/>
<evidence type="ECO:0000256" key="3">
    <source>
        <dbReference type="ARBA" id="ARBA00022490"/>
    </source>
</evidence>
<evidence type="ECO:0000256" key="8">
    <source>
        <dbReference type="SAM" id="MobiDB-lite"/>
    </source>
</evidence>
<keyword evidence="10" id="KW-1185">Reference proteome</keyword>
<evidence type="ECO:0000256" key="4">
    <source>
        <dbReference type="ARBA" id="ARBA00022553"/>
    </source>
</evidence>
<dbReference type="InterPro" id="IPR007707">
    <property type="entry name" value="TACC_C"/>
</dbReference>
<evidence type="ECO:0000259" key="9">
    <source>
        <dbReference type="Pfam" id="PF05010"/>
    </source>
</evidence>
<dbReference type="Pfam" id="PF25777">
    <property type="entry name" value="Aurora-A_bind_TACC3"/>
    <property type="match status" value="1"/>
</dbReference>
<dbReference type="GO" id="GO:0005856">
    <property type="term" value="C:cytoskeleton"/>
    <property type="evidence" value="ECO:0007669"/>
    <property type="project" value="UniProtKB-SubCell"/>
</dbReference>
<accession>A0AAJ7WQJ0</accession>
<feature type="compositionally biased region" description="Low complexity" evidence="8">
    <location>
        <begin position="182"/>
        <end position="191"/>
    </location>
</feature>
<sequence>MSSPWKLLSPVNWARWTWSAVQTGGAFGAHLVQKVSSRGSEPSPDELESEPGQQILSPDGEGGGYQGREFWADAADPSLDDDSEDGGGRVGDLSDQELPSDSECFDTDQADETLKPSRLNLDGPQEQDCEPPATCVKGSETPRSDQPLNGVEAAESQSESTESETLVSDGTLRTEEIDEVLSQGSESAAAREGSEEDMSTGYSPSLGSAKPCGDVSKGKNKSPEKSATRLGVKKPSRFSADQKSDSNLITAGNGPQIKGNYMMDFSKLEDSNFNPFATTSQLPGSPVPMKATQSFDTGGHCDASDLLAASAKLPGVPLHRESPDGGDVAGGGSEAESGDGEDGSSKSSQKKKKRAVIKSRATFRVKNRFRNASTSDNAQDPALDLDADAAMAALATDEEKMQRASSATAANATAFSLDGHSAETTPGAPDAARQDEAVLCAARNGNLSPAPAGKRAEASGAPAMPSGGQMLEIDYLEQFGMSGFTESDLRKQSLFVKFDPLLADDPKALPRPVTKRRQNDRPSEEAAESGQSVAGAIATAKVDLLSVSPDKVLQCLERVASTPAALDGDTIVEVLKYSQRDMDTALKAARDKNVTVDQEATVWKEKCREAEEKLEAMRKLLKEYEVAMAQMMDDEQRGKAAFERTVQQLTSEKDQALADLNSVEKSLSELFKRYEKMKKVMEGFKQNEEVLKKYAHDAQIRLKKEEQKYQALKAHAEEKINKANEDIAHVRNKARTECLALDASLRKEQMKVQSLEVSLKQKIHDKEELTRICDELISKMGKS</sequence>
<dbReference type="InterPro" id="IPR057663">
    <property type="entry name" value="TACC3_Aurora-A_bind"/>
</dbReference>
<evidence type="ECO:0000256" key="7">
    <source>
        <dbReference type="SAM" id="Coils"/>
    </source>
</evidence>
<name>A0AAJ7WQJ0_PETMA</name>
<feature type="region of interest" description="Disordered" evidence="8">
    <location>
        <begin position="365"/>
        <end position="384"/>
    </location>
</feature>
<evidence type="ECO:0000256" key="5">
    <source>
        <dbReference type="ARBA" id="ARBA00023054"/>
    </source>
</evidence>
<keyword evidence="6" id="KW-0206">Cytoskeleton</keyword>
<evidence type="ECO:0000256" key="1">
    <source>
        <dbReference type="ARBA" id="ARBA00004245"/>
    </source>
</evidence>
<feature type="region of interest" description="Disordered" evidence="8">
    <location>
        <begin position="34"/>
        <end position="257"/>
    </location>
</feature>
<evidence type="ECO:0000256" key="2">
    <source>
        <dbReference type="ARBA" id="ARBA00009423"/>
    </source>
</evidence>
<dbReference type="PANTHER" id="PTHR13924:SF10">
    <property type="entry name" value="TRANSFORMING ACIDIC COILED-COIL PROTEIN, ISOFORM K"/>
    <property type="match status" value="1"/>
</dbReference>
<dbReference type="AlphaFoldDB" id="A0AAJ7WQJ0"/>
<dbReference type="InterPro" id="IPR039915">
    <property type="entry name" value="TACC"/>
</dbReference>